<gene>
    <name evidence="2" type="ORF">GCL57_05515</name>
</gene>
<dbReference type="EMBL" id="WFLN01000005">
    <property type="protein sequence ID" value="KAB8032105.1"/>
    <property type="molecule type" value="Genomic_DNA"/>
</dbReference>
<name>A0A833JDW7_9BACT</name>
<reference evidence="2 3" key="1">
    <citation type="submission" date="2019-10" db="EMBL/GenBank/DDBJ databases">
        <title>New genus of Silvanigrellaceae.</title>
        <authorList>
            <person name="Pitt A."/>
            <person name="Hahn M.W."/>
        </authorList>
    </citation>
    <scope>NUCLEOTIDE SEQUENCE [LARGE SCALE GENOMIC DNA]</scope>
    <source>
        <strain evidence="2 3">33A1-SZDP</strain>
    </source>
</reference>
<evidence type="ECO:0000313" key="2">
    <source>
        <dbReference type="EMBL" id="KAB8032105.1"/>
    </source>
</evidence>
<sequence>MKKKYIFLFISIISISLIVIYIKNHLKNEMVINKNTPITQVTADQSVHKNEIKPEAKKEEAPVINTMEDKENTPNNLQLAEEEKTYLEKKLDLENAVERLNSNSLSKEEREQYSKIYKRISILKSYIINSKLNSVSDKLKDIEAHHKERLQQYGVSDTK</sequence>
<dbReference type="RefSeq" id="WP_152212291.1">
    <property type="nucleotide sequence ID" value="NZ_WFLN01000005.1"/>
</dbReference>
<keyword evidence="1" id="KW-0812">Transmembrane</keyword>
<dbReference type="Proteomes" id="UP000442694">
    <property type="component" value="Unassembled WGS sequence"/>
</dbReference>
<organism evidence="2 3">
    <name type="scientific">Fluviispira multicolorata</name>
    <dbReference type="NCBI Taxonomy" id="2654512"/>
    <lineage>
        <taxon>Bacteria</taxon>
        <taxon>Pseudomonadati</taxon>
        <taxon>Bdellovibrionota</taxon>
        <taxon>Oligoflexia</taxon>
        <taxon>Silvanigrellales</taxon>
        <taxon>Silvanigrellaceae</taxon>
        <taxon>Fluviispira</taxon>
    </lineage>
</organism>
<comment type="caution">
    <text evidence="2">The sequence shown here is derived from an EMBL/GenBank/DDBJ whole genome shotgun (WGS) entry which is preliminary data.</text>
</comment>
<evidence type="ECO:0000256" key="1">
    <source>
        <dbReference type="SAM" id="Phobius"/>
    </source>
</evidence>
<keyword evidence="1" id="KW-0472">Membrane</keyword>
<protein>
    <submittedName>
        <fullName evidence="2">Uncharacterized protein</fullName>
    </submittedName>
</protein>
<evidence type="ECO:0000313" key="3">
    <source>
        <dbReference type="Proteomes" id="UP000442694"/>
    </source>
</evidence>
<keyword evidence="3" id="KW-1185">Reference proteome</keyword>
<proteinExistence type="predicted"/>
<accession>A0A833JDW7</accession>
<feature type="transmembrane region" description="Helical" evidence="1">
    <location>
        <begin position="6"/>
        <end position="22"/>
    </location>
</feature>
<keyword evidence="1" id="KW-1133">Transmembrane helix</keyword>
<dbReference type="AlphaFoldDB" id="A0A833JDW7"/>